<keyword evidence="4" id="KW-1185">Reference proteome</keyword>
<feature type="compositionally biased region" description="Basic and acidic residues" evidence="1">
    <location>
        <begin position="57"/>
        <end position="66"/>
    </location>
</feature>
<evidence type="ECO:0000313" key="4">
    <source>
        <dbReference type="Proteomes" id="UP000644727"/>
    </source>
</evidence>
<dbReference type="RefSeq" id="WP_193864391.1">
    <property type="nucleotide sequence ID" value="NZ_JADEYR010000001.1"/>
</dbReference>
<keyword evidence="2" id="KW-1133">Transmembrane helix</keyword>
<dbReference type="Pfam" id="PF14012">
    <property type="entry name" value="DUF4229"/>
    <property type="match status" value="1"/>
</dbReference>
<dbReference type="EMBL" id="JADEYR010000001">
    <property type="protein sequence ID" value="MBE9402672.1"/>
    <property type="molecule type" value="Genomic_DNA"/>
</dbReference>
<evidence type="ECO:0000256" key="2">
    <source>
        <dbReference type="SAM" id="Phobius"/>
    </source>
</evidence>
<evidence type="ECO:0000256" key="1">
    <source>
        <dbReference type="SAM" id="MobiDB-lite"/>
    </source>
</evidence>
<feature type="transmembrane region" description="Helical" evidence="2">
    <location>
        <begin position="28"/>
        <end position="48"/>
    </location>
</feature>
<dbReference type="Proteomes" id="UP000644727">
    <property type="component" value="Unassembled WGS sequence"/>
</dbReference>
<reference evidence="3 4" key="1">
    <citation type="submission" date="2020-10" db="EMBL/GenBank/DDBJ databases">
        <title>Draft genome and description of Brachybacterium epidermidis sp nov.</title>
        <authorList>
            <person name="Boxberger M."/>
            <person name="La Scola B."/>
        </authorList>
    </citation>
    <scope>NUCLEOTIDE SEQUENCE [LARGE SCALE GENOMIC DNA]</scope>
    <source>
        <strain evidence="3 4">Marseille-Q2903</strain>
    </source>
</reference>
<dbReference type="InterPro" id="IPR025323">
    <property type="entry name" value="DUF4229"/>
</dbReference>
<organism evidence="3 4">
    <name type="scientific">Brachybacterium epidermidis</name>
    <dbReference type="NCBI Taxonomy" id="2781983"/>
    <lineage>
        <taxon>Bacteria</taxon>
        <taxon>Bacillati</taxon>
        <taxon>Actinomycetota</taxon>
        <taxon>Actinomycetes</taxon>
        <taxon>Micrococcales</taxon>
        <taxon>Dermabacteraceae</taxon>
        <taxon>Brachybacterium</taxon>
    </lineage>
</organism>
<protein>
    <submittedName>
        <fullName evidence="3">DUF4229 domain-containing protein</fullName>
    </submittedName>
</protein>
<evidence type="ECO:0000313" key="3">
    <source>
        <dbReference type="EMBL" id="MBE9402672.1"/>
    </source>
</evidence>
<feature type="region of interest" description="Disordered" evidence="1">
    <location>
        <begin position="57"/>
        <end position="106"/>
    </location>
</feature>
<accession>A0ABR9VWV4</accession>
<feature type="transmembrane region" description="Helical" evidence="2">
    <location>
        <begin position="5"/>
        <end position="22"/>
    </location>
</feature>
<keyword evidence="2" id="KW-0472">Membrane</keyword>
<gene>
    <name evidence="3" type="ORF">IOE58_00105</name>
</gene>
<keyword evidence="2" id="KW-0812">Transmembrane</keyword>
<proteinExistence type="predicted"/>
<name>A0ABR9VWV4_9MICO</name>
<comment type="caution">
    <text evidence="3">The sequence shown here is derived from an EMBL/GenBank/DDBJ whole genome shotgun (WGS) entry which is preliminary data.</text>
</comment>
<sequence>MREMVVYAVLRLALFGAVWWLLTLLDIGVMLAGVLAALLSMLVSILVLDKVRDRAAMRWKDADDRRRAKRGPMVDEDAEHEDALLDSAESSGREEPSDHQAGQQQH</sequence>